<dbReference type="InterPro" id="IPR047854">
    <property type="entry name" value="RFC_lid"/>
</dbReference>
<comment type="similarity">
    <text evidence="2">Belongs to the activator 1 small subunits family.</text>
</comment>
<dbReference type="GO" id="GO:0070914">
    <property type="term" value="P:UV-damage excision repair"/>
    <property type="evidence" value="ECO:0007669"/>
    <property type="project" value="EnsemblFungi"/>
</dbReference>
<dbReference type="CDD" id="cd18140">
    <property type="entry name" value="HLD_clamp_RFC"/>
    <property type="match status" value="1"/>
</dbReference>
<dbReference type="GO" id="GO:0003689">
    <property type="term" value="F:DNA clamp loader activity"/>
    <property type="evidence" value="ECO:0007669"/>
    <property type="project" value="EnsemblFungi"/>
</dbReference>
<dbReference type="STRING" id="416450.A0A1V6PVB2"/>
<comment type="subcellular location">
    <subcellularLocation>
        <location evidence="1">Nucleus</location>
    </subcellularLocation>
</comment>
<dbReference type="SUPFAM" id="SSF48019">
    <property type="entry name" value="post-AAA+ oligomerization domain-like"/>
    <property type="match status" value="1"/>
</dbReference>
<feature type="domain" description="AAA+ ATPase" evidence="9">
    <location>
        <begin position="68"/>
        <end position="209"/>
    </location>
</feature>
<dbReference type="InterPro" id="IPR003593">
    <property type="entry name" value="AAA+_ATPase"/>
</dbReference>
<evidence type="ECO:0000313" key="11">
    <source>
        <dbReference type="Proteomes" id="UP000191672"/>
    </source>
</evidence>
<dbReference type="GO" id="GO:0031389">
    <property type="term" value="C:Rad17 RFC-like complex"/>
    <property type="evidence" value="ECO:0007669"/>
    <property type="project" value="EnsemblFungi"/>
</dbReference>
<dbReference type="FunFam" id="1.20.272.10:FF:000011">
    <property type="entry name" value="Replication factor C subunit 2"/>
    <property type="match status" value="1"/>
</dbReference>
<dbReference type="CDD" id="cd00009">
    <property type="entry name" value="AAA"/>
    <property type="match status" value="1"/>
</dbReference>
<dbReference type="SUPFAM" id="SSF52540">
    <property type="entry name" value="P-loop containing nucleoside triphosphate hydrolases"/>
    <property type="match status" value="1"/>
</dbReference>
<dbReference type="AlphaFoldDB" id="A0A1V6PVB2"/>
<sequence>MASSFFNNKAHAAAVAASSSSKAKAGDNKEDSTRLQPWVEKYRPKTLDDVAAQDHTTKVLQRTLQASNLPHMLFYGPPGTGKTSTILALAKSLFGPALYRSRILELNASDERGIGIVRDKVKNFARAQLSQPTGLDAAYRAQYPCPPFKIIILDEADSMTQDAQSALRRTMEQYSRITRFCLVCNYVTRIIEPLASRCSKFRFKMLDNSAAGERVAGIAEAEGLTLEDGVIDTLIRCGEGDLRRAITYLQSAARLVGATKPVSAGKDGDDDAEMTDAGSEGRIITVRSIEEIAGVVPESILDSLFQAMQPKKGVSSYEAVSGVVTDLVADGWSATQLLGQLYRRVVFNEAIPDIQKNKIVMLFSEMDKRLVDGSDEHLSMLDLALRISGILGGN</sequence>
<keyword evidence="11" id="KW-1185">Reference proteome</keyword>
<evidence type="ECO:0000256" key="7">
    <source>
        <dbReference type="ARBA" id="ARBA00040745"/>
    </source>
</evidence>
<evidence type="ECO:0000256" key="6">
    <source>
        <dbReference type="ARBA" id="ARBA00023242"/>
    </source>
</evidence>
<dbReference type="Gene3D" id="3.40.50.300">
    <property type="entry name" value="P-loop containing nucleotide triphosphate hydrolases"/>
    <property type="match status" value="1"/>
</dbReference>
<evidence type="ECO:0000256" key="8">
    <source>
        <dbReference type="SAM" id="MobiDB-lite"/>
    </source>
</evidence>
<dbReference type="GO" id="GO:0005663">
    <property type="term" value="C:DNA replication factor C complex"/>
    <property type="evidence" value="ECO:0007669"/>
    <property type="project" value="EnsemblFungi"/>
</dbReference>
<dbReference type="PANTHER" id="PTHR11669">
    <property type="entry name" value="REPLICATION FACTOR C / DNA POLYMERASE III GAMMA-TAU SUBUNIT"/>
    <property type="match status" value="1"/>
</dbReference>
<dbReference type="GO" id="GO:0033314">
    <property type="term" value="P:mitotic DNA replication checkpoint signaling"/>
    <property type="evidence" value="ECO:0007669"/>
    <property type="project" value="EnsemblFungi"/>
</dbReference>
<dbReference type="Gene3D" id="1.20.272.10">
    <property type="match status" value="1"/>
</dbReference>
<name>A0A1V6PVB2_9EURO</name>
<comment type="caution">
    <text evidence="10">The sequence shown here is derived from an EMBL/GenBank/DDBJ whole genome shotgun (WGS) entry which is preliminary data.</text>
</comment>
<evidence type="ECO:0000256" key="1">
    <source>
        <dbReference type="ARBA" id="ARBA00004123"/>
    </source>
</evidence>
<evidence type="ECO:0000256" key="5">
    <source>
        <dbReference type="ARBA" id="ARBA00022840"/>
    </source>
</evidence>
<dbReference type="InterPro" id="IPR003959">
    <property type="entry name" value="ATPase_AAA_core"/>
</dbReference>
<reference evidence="11" key="1">
    <citation type="journal article" date="2017" name="Nat. Microbiol.">
        <title>Global analysis of biosynthetic gene clusters reveals vast potential of secondary metabolite production in Penicillium species.</title>
        <authorList>
            <person name="Nielsen J.C."/>
            <person name="Grijseels S."/>
            <person name="Prigent S."/>
            <person name="Ji B."/>
            <person name="Dainat J."/>
            <person name="Nielsen K.F."/>
            <person name="Frisvad J.C."/>
            <person name="Workman M."/>
            <person name="Nielsen J."/>
        </authorList>
    </citation>
    <scope>NUCLEOTIDE SEQUENCE [LARGE SCALE GENOMIC DNA]</scope>
    <source>
        <strain evidence="11">IBT 31811</strain>
    </source>
</reference>
<dbReference type="Pfam" id="PF08542">
    <property type="entry name" value="Rep_fac_C"/>
    <property type="match status" value="1"/>
</dbReference>
<evidence type="ECO:0000259" key="9">
    <source>
        <dbReference type="SMART" id="SM00382"/>
    </source>
</evidence>
<feature type="compositionally biased region" description="Low complexity" evidence="8">
    <location>
        <begin position="13"/>
        <end position="23"/>
    </location>
</feature>
<keyword evidence="5" id="KW-0067">ATP-binding</keyword>
<dbReference type="GO" id="GO:0006272">
    <property type="term" value="P:leading strand elongation"/>
    <property type="evidence" value="ECO:0007669"/>
    <property type="project" value="EnsemblFungi"/>
</dbReference>
<dbReference type="FunFam" id="3.40.50.300:FF:000237">
    <property type="entry name" value="replication factor C subunit 4"/>
    <property type="match status" value="1"/>
</dbReference>
<dbReference type="EMBL" id="MDYN01000031">
    <property type="protein sequence ID" value="OQD80905.1"/>
    <property type="molecule type" value="Genomic_DNA"/>
</dbReference>
<dbReference type="Gene3D" id="1.10.8.60">
    <property type="match status" value="1"/>
</dbReference>
<feature type="region of interest" description="Disordered" evidence="8">
    <location>
        <begin position="13"/>
        <end position="36"/>
    </location>
</feature>
<dbReference type="Proteomes" id="UP000191672">
    <property type="component" value="Unassembled WGS sequence"/>
</dbReference>
<dbReference type="GO" id="GO:0003682">
    <property type="term" value="F:chromatin binding"/>
    <property type="evidence" value="ECO:0007669"/>
    <property type="project" value="EnsemblFungi"/>
</dbReference>
<evidence type="ECO:0000313" key="10">
    <source>
        <dbReference type="EMBL" id="OQD80905.1"/>
    </source>
</evidence>
<dbReference type="PANTHER" id="PTHR11669:SF20">
    <property type="entry name" value="REPLICATION FACTOR C SUBUNIT 4"/>
    <property type="match status" value="1"/>
</dbReference>
<dbReference type="GO" id="GO:1902983">
    <property type="term" value="P:DNA strand elongation involved in mitotic DNA replication"/>
    <property type="evidence" value="ECO:0007669"/>
    <property type="project" value="EnsemblFungi"/>
</dbReference>
<dbReference type="GO" id="GO:0031390">
    <property type="term" value="C:Ctf18 RFC-like complex"/>
    <property type="evidence" value="ECO:0007669"/>
    <property type="project" value="EnsemblFungi"/>
</dbReference>
<accession>A0A1V6PVB2</accession>
<dbReference type="GO" id="GO:0007062">
    <property type="term" value="P:sister chromatid cohesion"/>
    <property type="evidence" value="ECO:0007669"/>
    <property type="project" value="EnsemblFungi"/>
</dbReference>
<protein>
    <recommendedName>
        <fullName evidence="7">Replication factor C subunit 2</fullName>
    </recommendedName>
</protein>
<keyword evidence="3" id="KW-0235">DNA replication</keyword>
<keyword evidence="6" id="KW-0539">Nucleus</keyword>
<evidence type="ECO:0000256" key="3">
    <source>
        <dbReference type="ARBA" id="ARBA00022705"/>
    </source>
</evidence>
<dbReference type="InterPro" id="IPR008921">
    <property type="entry name" value="DNA_pol3_clamp-load_cplx_C"/>
</dbReference>
<evidence type="ECO:0000256" key="4">
    <source>
        <dbReference type="ARBA" id="ARBA00022741"/>
    </source>
</evidence>
<dbReference type="Pfam" id="PF00004">
    <property type="entry name" value="AAA"/>
    <property type="match status" value="1"/>
</dbReference>
<dbReference type="SMART" id="SM00382">
    <property type="entry name" value="AAA"/>
    <property type="match status" value="1"/>
</dbReference>
<proteinExistence type="inferred from homology"/>
<dbReference type="InterPro" id="IPR013748">
    <property type="entry name" value="Rep_factorC_C"/>
</dbReference>
<keyword evidence="4" id="KW-0547">Nucleotide-binding</keyword>
<gene>
    <name evidence="10" type="ORF">PENANT_c031G02049</name>
</gene>
<feature type="compositionally biased region" description="Basic and acidic residues" evidence="8">
    <location>
        <begin position="24"/>
        <end position="33"/>
    </location>
</feature>
<dbReference type="GO" id="GO:0005524">
    <property type="term" value="F:ATP binding"/>
    <property type="evidence" value="ECO:0007669"/>
    <property type="project" value="UniProtKB-KW"/>
</dbReference>
<evidence type="ECO:0000256" key="2">
    <source>
        <dbReference type="ARBA" id="ARBA00005378"/>
    </source>
</evidence>
<dbReference type="OrthoDB" id="4199794at2759"/>
<dbReference type="GO" id="GO:0016887">
    <property type="term" value="F:ATP hydrolysis activity"/>
    <property type="evidence" value="ECO:0007669"/>
    <property type="project" value="InterPro"/>
</dbReference>
<organism evidence="10 11">
    <name type="scientific">Penicillium antarcticum</name>
    <dbReference type="NCBI Taxonomy" id="416450"/>
    <lineage>
        <taxon>Eukaryota</taxon>
        <taxon>Fungi</taxon>
        <taxon>Dikarya</taxon>
        <taxon>Ascomycota</taxon>
        <taxon>Pezizomycotina</taxon>
        <taxon>Eurotiomycetes</taxon>
        <taxon>Eurotiomycetidae</taxon>
        <taxon>Eurotiales</taxon>
        <taxon>Aspergillaceae</taxon>
        <taxon>Penicillium</taxon>
    </lineage>
</organism>
<dbReference type="GO" id="GO:0031391">
    <property type="term" value="C:Elg1 RFC-like complex"/>
    <property type="evidence" value="ECO:0007669"/>
    <property type="project" value="EnsemblFungi"/>
</dbReference>
<dbReference type="InterPro" id="IPR027417">
    <property type="entry name" value="P-loop_NTPase"/>
</dbReference>
<dbReference type="InterPro" id="IPR050238">
    <property type="entry name" value="DNA_Rep/Repair_Clamp_Loader"/>
</dbReference>
<dbReference type="GO" id="GO:0003677">
    <property type="term" value="F:DNA binding"/>
    <property type="evidence" value="ECO:0007669"/>
    <property type="project" value="InterPro"/>
</dbReference>